<evidence type="ECO:0000313" key="1">
    <source>
        <dbReference type="EMBL" id="KAF2138641.1"/>
    </source>
</evidence>
<keyword evidence="2" id="KW-1185">Reference proteome</keyword>
<dbReference type="AlphaFoldDB" id="A0A6A6B759"/>
<dbReference type="EMBL" id="ML995496">
    <property type="protein sequence ID" value="KAF2138641.1"/>
    <property type="molecule type" value="Genomic_DNA"/>
</dbReference>
<name>A0A6A6B759_9PEZI</name>
<reference evidence="1" key="1">
    <citation type="journal article" date="2020" name="Stud. Mycol.">
        <title>101 Dothideomycetes genomes: a test case for predicting lifestyles and emergence of pathogens.</title>
        <authorList>
            <person name="Haridas S."/>
            <person name="Albert R."/>
            <person name="Binder M."/>
            <person name="Bloem J."/>
            <person name="Labutti K."/>
            <person name="Salamov A."/>
            <person name="Andreopoulos B."/>
            <person name="Baker S."/>
            <person name="Barry K."/>
            <person name="Bills G."/>
            <person name="Bluhm B."/>
            <person name="Cannon C."/>
            <person name="Castanera R."/>
            <person name="Culley D."/>
            <person name="Daum C."/>
            <person name="Ezra D."/>
            <person name="Gonzalez J."/>
            <person name="Henrissat B."/>
            <person name="Kuo A."/>
            <person name="Liang C."/>
            <person name="Lipzen A."/>
            <person name="Lutzoni F."/>
            <person name="Magnuson J."/>
            <person name="Mondo S."/>
            <person name="Nolan M."/>
            <person name="Ohm R."/>
            <person name="Pangilinan J."/>
            <person name="Park H.-J."/>
            <person name="Ramirez L."/>
            <person name="Alfaro M."/>
            <person name="Sun H."/>
            <person name="Tritt A."/>
            <person name="Yoshinaga Y."/>
            <person name="Zwiers L.-H."/>
            <person name="Turgeon B."/>
            <person name="Goodwin S."/>
            <person name="Spatafora J."/>
            <person name="Crous P."/>
            <person name="Grigoriev I."/>
        </authorList>
    </citation>
    <scope>NUCLEOTIDE SEQUENCE</scope>
    <source>
        <strain evidence="1">CBS 121167</strain>
    </source>
</reference>
<protein>
    <submittedName>
        <fullName evidence="1">Uncharacterized protein</fullName>
    </submittedName>
</protein>
<organism evidence="1 2">
    <name type="scientific">Aplosporella prunicola CBS 121167</name>
    <dbReference type="NCBI Taxonomy" id="1176127"/>
    <lineage>
        <taxon>Eukaryota</taxon>
        <taxon>Fungi</taxon>
        <taxon>Dikarya</taxon>
        <taxon>Ascomycota</taxon>
        <taxon>Pezizomycotina</taxon>
        <taxon>Dothideomycetes</taxon>
        <taxon>Dothideomycetes incertae sedis</taxon>
        <taxon>Botryosphaeriales</taxon>
        <taxon>Aplosporellaceae</taxon>
        <taxon>Aplosporella</taxon>
    </lineage>
</organism>
<sequence>PDHVRGHLQGKHHKFTRADAVVAAEEVKARPGLIPFASELQIPTQASQPIPHLPL</sequence>
<dbReference type="Proteomes" id="UP000799438">
    <property type="component" value="Unassembled WGS sequence"/>
</dbReference>
<accession>A0A6A6B759</accession>
<dbReference type="GeneID" id="54293463"/>
<feature type="non-terminal residue" evidence="1">
    <location>
        <position position="55"/>
    </location>
</feature>
<proteinExistence type="predicted"/>
<dbReference type="RefSeq" id="XP_033394354.1">
    <property type="nucleotide sequence ID" value="XM_033535967.1"/>
</dbReference>
<feature type="non-terminal residue" evidence="1">
    <location>
        <position position="1"/>
    </location>
</feature>
<gene>
    <name evidence="1" type="ORF">K452DRAFT_196747</name>
</gene>
<evidence type="ECO:0000313" key="2">
    <source>
        <dbReference type="Proteomes" id="UP000799438"/>
    </source>
</evidence>